<dbReference type="PANTHER" id="PTHR11485">
    <property type="entry name" value="TRANSFERRIN"/>
    <property type="match status" value="1"/>
</dbReference>
<feature type="binding site" evidence="13">
    <location>
        <position position="79"/>
    </location>
    <ligand>
        <name>Fe(3+)</name>
        <dbReference type="ChEBI" id="CHEBI:29034"/>
        <label>1</label>
    </ligand>
</feature>
<keyword evidence="8 11" id="KW-0408">Iron</keyword>
<keyword evidence="7" id="KW-0677">Repeat</keyword>
<dbReference type="InterPro" id="IPR018195">
    <property type="entry name" value="Transferrin_Fe_BS"/>
</dbReference>
<dbReference type="PROSITE" id="PS00206">
    <property type="entry name" value="TRANSFERRIN_LIKE_2"/>
    <property type="match status" value="1"/>
</dbReference>
<feature type="binding site" evidence="13">
    <location>
        <position position="400"/>
    </location>
    <ligand>
        <name>Fe(3+)</name>
        <dbReference type="ChEBI" id="CHEBI:29034"/>
        <label>1</label>
    </ligand>
</feature>
<evidence type="ECO:0000256" key="11">
    <source>
        <dbReference type="PIRNR" id="PIRNR002549"/>
    </source>
</evidence>
<keyword evidence="6 11" id="KW-0479">Metal-binding</keyword>
<dbReference type="PANTHER" id="PTHR11485:SF31">
    <property type="entry name" value="SEROTRANSFERRIN"/>
    <property type="match status" value="1"/>
</dbReference>
<feature type="signal peptide" evidence="15">
    <location>
        <begin position="1"/>
        <end position="19"/>
    </location>
</feature>
<name>A0AAD1VTA1_PELCU</name>
<dbReference type="Proteomes" id="UP001295444">
    <property type="component" value="Chromosome 02"/>
</dbReference>
<reference evidence="17" key="1">
    <citation type="submission" date="2022-03" db="EMBL/GenBank/DDBJ databases">
        <authorList>
            <person name="Alioto T."/>
            <person name="Alioto T."/>
            <person name="Gomez Garrido J."/>
        </authorList>
    </citation>
    <scope>NUCLEOTIDE SEQUENCE</scope>
</reference>
<keyword evidence="4 11" id="KW-0410">Iron transport</keyword>
<feature type="binding site" evidence="12">
    <location>
        <position position="478"/>
    </location>
    <ligand>
        <name>hydrogencarbonate</name>
        <dbReference type="ChEBI" id="CHEBI:17544"/>
        <label>1</label>
    </ligand>
</feature>
<evidence type="ECO:0000256" key="12">
    <source>
        <dbReference type="PIRSR" id="PIRSR002549-2"/>
    </source>
</evidence>
<evidence type="ECO:0000256" key="9">
    <source>
        <dbReference type="ARBA" id="ARBA00023065"/>
    </source>
</evidence>
<evidence type="ECO:0000313" key="18">
    <source>
        <dbReference type="Proteomes" id="UP001295444"/>
    </source>
</evidence>
<dbReference type="PIRSF" id="PIRSF002549">
    <property type="entry name" value="Transferrin"/>
    <property type="match status" value="1"/>
</dbReference>
<dbReference type="GO" id="GO:0006826">
    <property type="term" value="P:iron ion transport"/>
    <property type="evidence" value="ECO:0007669"/>
    <property type="project" value="UniProtKB-KW"/>
</dbReference>
<feature type="disulfide bond" evidence="14">
    <location>
        <begin position="353"/>
        <end position="385"/>
    </location>
</feature>
<feature type="disulfide bond" evidence="14">
    <location>
        <begin position="410"/>
        <end position="703"/>
    </location>
</feature>
<dbReference type="GO" id="GO:0046872">
    <property type="term" value="F:metal ion binding"/>
    <property type="evidence" value="ECO:0007669"/>
    <property type="project" value="UniProtKB-KW"/>
</dbReference>
<feature type="binding site" evidence="12">
    <location>
        <position position="474"/>
    </location>
    <ligand>
        <name>hydrogencarbonate</name>
        <dbReference type="ChEBI" id="CHEBI:17544"/>
        <label>1</label>
    </ligand>
</feature>
<feature type="disulfide bond" evidence="14">
    <location>
        <begin position="591"/>
        <end position="605"/>
    </location>
</feature>
<keyword evidence="18" id="KW-1185">Reference proteome</keyword>
<evidence type="ECO:0000256" key="7">
    <source>
        <dbReference type="ARBA" id="ARBA00022737"/>
    </source>
</evidence>
<feature type="disulfide bond" evidence="14">
    <location>
        <begin position="506"/>
        <end position="520"/>
    </location>
</feature>
<protein>
    <submittedName>
        <fullName evidence="17">Serotransferrin-B</fullName>
    </submittedName>
</protein>
<evidence type="ECO:0000256" key="2">
    <source>
        <dbReference type="ARBA" id="ARBA00011245"/>
    </source>
</evidence>
<organism evidence="17 18">
    <name type="scientific">Pelobates cultripes</name>
    <name type="common">Western spadefoot toad</name>
    <dbReference type="NCBI Taxonomy" id="61616"/>
    <lineage>
        <taxon>Eukaryota</taxon>
        <taxon>Metazoa</taxon>
        <taxon>Chordata</taxon>
        <taxon>Craniata</taxon>
        <taxon>Vertebrata</taxon>
        <taxon>Euteleostomi</taxon>
        <taxon>Amphibia</taxon>
        <taxon>Batrachia</taxon>
        <taxon>Anura</taxon>
        <taxon>Pelobatoidea</taxon>
        <taxon>Pelobatidae</taxon>
        <taxon>Pelobates</taxon>
    </lineage>
</organism>
<dbReference type="InterPro" id="IPR001156">
    <property type="entry name" value="Transferrin-like_dom"/>
</dbReference>
<feature type="domain" description="Transferrin-like" evidence="16">
    <location>
        <begin position="26"/>
        <end position="340"/>
    </location>
</feature>
<feature type="disulfide bond" evidence="14">
    <location>
        <begin position="189"/>
        <end position="200"/>
    </location>
</feature>
<evidence type="ECO:0000256" key="10">
    <source>
        <dbReference type="ARBA" id="ARBA00023157"/>
    </source>
</evidence>
<feature type="binding site" evidence="12">
    <location>
        <position position="480"/>
    </location>
    <ligand>
        <name>hydrogencarbonate</name>
        <dbReference type="ChEBI" id="CHEBI:17544"/>
        <label>2</label>
    </ligand>
</feature>
<keyword evidence="10 14" id="KW-1015">Disulfide bond</keyword>
<dbReference type="PROSITE" id="PS51408">
    <property type="entry name" value="TRANSFERRIN_LIKE_4"/>
    <property type="match status" value="2"/>
</dbReference>
<keyword evidence="3 11" id="KW-0813">Transport</keyword>
<evidence type="ECO:0000256" key="8">
    <source>
        <dbReference type="ARBA" id="ARBA00023004"/>
    </source>
</evidence>
<dbReference type="AlphaFoldDB" id="A0AAD1VTA1"/>
<evidence type="ECO:0000256" key="14">
    <source>
        <dbReference type="PIRSR" id="PIRSR002549-4"/>
    </source>
</evidence>
<feature type="disulfide bond" evidence="14">
    <location>
        <begin position="496"/>
        <end position="693"/>
    </location>
</feature>
<evidence type="ECO:0000256" key="13">
    <source>
        <dbReference type="PIRSR" id="PIRSR002549-3"/>
    </source>
</evidence>
<dbReference type="InterPro" id="IPR016357">
    <property type="entry name" value="Transferrin"/>
</dbReference>
<dbReference type="GO" id="GO:0055037">
    <property type="term" value="C:recycling endosome"/>
    <property type="evidence" value="ECO:0007669"/>
    <property type="project" value="TreeGrafter"/>
</dbReference>
<evidence type="ECO:0000313" key="17">
    <source>
        <dbReference type="EMBL" id="CAH2246464.1"/>
    </source>
</evidence>
<dbReference type="EMBL" id="OW240913">
    <property type="protein sequence ID" value="CAH2246464.1"/>
    <property type="molecule type" value="Genomic_DNA"/>
</dbReference>
<dbReference type="GO" id="GO:0005769">
    <property type="term" value="C:early endosome"/>
    <property type="evidence" value="ECO:0007669"/>
    <property type="project" value="TreeGrafter"/>
</dbReference>
<feature type="binding site" evidence="13">
    <location>
        <position position="544"/>
    </location>
    <ligand>
        <name>Fe(3+)</name>
        <dbReference type="ChEBI" id="CHEBI:29034"/>
        <label>2</label>
    </ligand>
</feature>
<evidence type="ECO:0000256" key="3">
    <source>
        <dbReference type="ARBA" id="ARBA00022448"/>
    </source>
</evidence>
<feature type="disulfide bond" evidence="14">
    <location>
        <begin position="472"/>
        <end position="550"/>
    </location>
</feature>
<feature type="disulfide bond" evidence="14">
    <location>
        <begin position="363"/>
        <end position="376"/>
    </location>
</feature>
<dbReference type="Pfam" id="PF00405">
    <property type="entry name" value="Transferrin"/>
    <property type="match status" value="2"/>
</dbReference>
<evidence type="ECO:0000256" key="15">
    <source>
        <dbReference type="SAM" id="SignalP"/>
    </source>
</evidence>
<evidence type="ECO:0000256" key="1">
    <source>
        <dbReference type="ARBA" id="ARBA00004613"/>
    </source>
</evidence>
<feature type="domain" description="Transferrin-like" evidence="16">
    <location>
        <begin position="350"/>
        <end position="692"/>
    </location>
</feature>
<gene>
    <name evidence="17" type="ORF">PECUL_23A017537</name>
</gene>
<evidence type="ECO:0000256" key="6">
    <source>
        <dbReference type="ARBA" id="ARBA00022723"/>
    </source>
</evidence>
<evidence type="ECO:0000256" key="4">
    <source>
        <dbReference type="ARBA" id="ARBA00022496"/>
    </source>
</evidence>
<feature type="disulfide bond" evidence="14">
    <location>
        <begin position="179"/>
        <end position="192"/>
    </location>
</feature>
<feature type="disulfide bond" evidence="14">
    <location>
        <begin position="134"/>
        <end position="217"/>
    </location>
</feature>
<feature type="disulfide bond" evidence="14">
    <location>
        <begin position="39"/>
        <end position="55"/>
    </location>
</feature>
<dbReference type="GO" id="GO:0019731">
    <property type="term" value="P:antibacterial humoral response"/>
    <property type="evidence" value="ECO:0007669"/>
    <property type="project" value="TreeGrafter"/>
</dbReference>
<feature type="binding site" evidence="12">
    <location>
        <position position="143"/>
    </location>
    <ligand>
        <name>hydrogencarbonate</name>
        <dbReference type="ChEBI" id="CHEBI:17544"/>
        <label>1</label>
    </ligand>
</feature>
<dbReference type="PROSITE" id="PS00207">
    <property type="entry name" value="TRANSFERRIN_LIKE_3"/>
    <property type="match status" value="2"/>
</dbReference>
<evidence type="ECO:0000256" key="5">
    <source>
        <dbReference type="ARBA" id="ARBA00022525"/>
    </source>
</evidence>
<dbReference type="GO" id="GO:0005615">
    <property type="term" value="C:extracellular space"/>
    <property type="evidence" value="ECO:0007669"/>
    <property type="project" value="InterPro"/>
</dbReference>
<feature type="chain" id="PRO_5042141277" evidence="15">
    <location>
        <begin position="20"/>
        <end position="708"/>
    </location>
</feature>
<accession>A0AAD1VTA1</accession>
<feature type="binding site" evidence="12">
    <location>
        <position position="481"/>
    </location>
    <ligand>
        <name>hydrogencarbonate</name>
        <dbReference type="ChEBI" id="CHEBI:17544"/>
        <label>1</label>
    </ligand>
</feature>
<feature type="binding site" evidence="13">
    <location>
        <position position="268"/>
    </location>
    <ligand>
        <name>Fe(3+)</name>
        <dbReference type="ChEBI" id="CHEBI:29034"/>
        <label>1</label>
    </ligand>
</feature>
<dbReference type="SUPFAM" id="SSF53850">
    <property type="entry name" value="Periplasmic binding protein-like II"/>
    <property type="match status" value="2"/>
</dbReference>
<dbReference type="FunFam" id="3.40.190.10:FF:000095">
    <property type="entry name" value="Lactotransferrin"/>
    <property type="match status" value="2"/>
</dbReference>
<feature type="disulfide bond" evidence="14">
    <location>
        <begin position="29"/>
        <end position="64"/>
    </location>
</feature>
<feature type="disulfide bond" evidence="14">
    <location>
        <begin position="517"/>
        <end position="533"/>
    </location>
</feature>
<feature type="binding site" evidence="13">
    <location>
        <position position="111"/>
    </location>
    <ligand>
        <name>Fe(3+)</name>
        <dbReference type="ChEBI" id="CHEBI:29034"/>
        <label>1</label>
    </ligand>
</feature>
<feature type="binding site" evidence="12">
    <location>
        <position position="136"/>
    </location>
    <ligand>
        <name>hydrogencarbonate</name>
        <dbReference type="ChEBI" id="CHEBI:17544"/>
        <label>1</label>
    </ligand>
</feature>
<dbReference type="PRINTS" id="PR00422">
    <property type="entry name" value="TRANSFERRIN"/>
</dbReference>
<feature type="binding site" evidence="12">
    <location>
        <position position="140"/>
    </location>
    <ligand>
        <name>hydrogencarbonate</name>
        <dbReference type="ChEBI" id="CHEBI:17544"/>
        <label>1</label>
    </ligand>
</feature>
<keyword evidence="9 11" id="KW-0406">Ion transport</keyword>
<keyword evidence="5" id="KW-0964">Secreted</keyword>
<keyword evidence="15" id="KW-0732">Signal</keyword>
<dbReference type="Gene3D" id="3.40.190.10">
    <property type="entry name" value="Periplasmic binding protein-like II"/>
    <property type="match status" value="4"/>
</dbReference>
<comment type="similarity">
    <text evidence="11">Belongs to the transferrin family.</text>
</comment>
<comment type="subunit">
    <text evidence="2">Monomer.</text>
</comment>
<sequence>MASSLRVALCLSLVVLCFAAPKTKNIRWCVKSEDEWKKCDELSKNCKVPDITLSCVKTTSTLECFQSIQNGNSDAVGVDGGDVYRGSLKPYNLKPIIAENYGTEKEPNTCYLGVAVVKKSSSFMFDGLKDKTTCHTGIGKSTGWNAPIGELLDREILDWEGPEMESIEKRVSRFFKASCVPGATEPNLCKQCGGKGKDKCARSNAEPYYNYEGAFQCLKDGKGEVAFVKQTTVPSAKYDKDYELLCPDNTRKPLADYKSCNLARVPAHAVITRDNDPKTPDIKEYLKQAQEKKCNLFSSPFGKDLMFKDSAVNLIDLPPAMDSLLYMGTKHYRALQALRHEKKKVKPNTIRWCTQSKLEKEKCDNWSTVSGGAIECSVGTSAENCIHQILKSEADAVTLDGGYMYTAGACGLVPVMGEYYDAEDQTPCKSKSTKTKDENEKVMLRYAHDNNSVVKAKDKDITWNNLKGKKSCHTAKDRTAGWVIPVGLIVNETKNCDIGSYFSESCAPGSDVNSNLCKLCVGDPKKKLENTKCSPSTREEYYGYEGAFRCLVKGGGDVCFVKGSTVPDNTDGKGTAEWTKGLKSTDYELLCPDGTRAPISDYKKCNLAEVPAHAVVTRPERRKDVKRIVDNQQSLYGRKGSETDMFQMFSSSSGSNLIFKDGTQCLVGFDDKTTMKDVLGERYYTAVTNLNKCPSKSALLSACTFHRC</sequence>
<dbReference type="GO" id="GO:0005886">
    <property type="term" value="C:plasma membrane"/>
    <property type="evidence" value="ECO:0007669"/>
    <property type="project" value="TreeGrafter"/>
</dbReference>
<evidence type="ECO:0000259" key="16">
    <source>
        <dbReference type="PROSITE" id="PS51408"/>
    </source>
</evidence>
<feature type="binding site" evidence="13">
    <location>
        <position position="613"/>
    </location>
    <ligand>
        <name>Fe(3+)</name>
        <dbReference type="ChEBI" id="CHEBI:29034"/>
        <label>1</label>
    </ligand>
</feature>
<proteinExistence type="inferred from homology"/>
<feature type="disulfide bond" evidence="14">
    <location>
        <begin position="246"/>
        <end position="260"/>
    </location>
</feature>
<dbReference type="SMART" id="SM00094">
    <property type="entry name" value="TR_FER"/>
    <property type="match status" value="2"/>
</dbReference>
<feature type="binding site" evidence="13">
    <location>
        <position position="211"/>
    </location>
    <ligand>
        <name>Fe(3+)</name>
        <dbReference type="ChEBI" id="CHEBI:29034"/>
        <label>1</label>
    </ligand>
</feature>
<comment type="subcellular location">
    <subcellularLocation>
        <location evidence="1">Secreted</location>
    </subcellularLocation>
</comment>